<evidence type="ECO:0000256" key="1">
    <source>
        <dbReference type="SAM" id="MobiDB-lite"/>
    </source>
</evidence>
<dbReference type="SMART" id="SM00139">
    <property type="entry name" value="MyTH4"/>
    <property type="match status" value="1"/>
</dbReference>
<feature type="compositionally biased region" description="Acidic residues" evidence="1">
    <location>
        <begin position="844"/>
        <end position="867"/>
    </location>
</feature>
<feature type="compositionally biased region" description="Low complexity" evidence="1">
    <location>
        <begin position="95"/>
        <end position="104"/>
    </location>
</feature>
<keyword evidence="5" id="KW-1185">Reference proteome</keyword>
<feature type="compositionally biased region" description="Gly residues" evidence="1">
    <location>
        <begin position="551"/>
        <end position="561"/>
    </location>
</feature>
<feature type="compositionally biased region" description="Low complexity" evidence="1">
    <location>
        <begin position="431"/>
        <end position="441"/>
    </location>
</feature>
<feature type="compositionally biased region" description="Polar residues" evidence="1">
    <location>
        <begin position="298"/>
        <end position="313"/>
    </location>
</feature>
<feature type="compositionally biased region" description="Low complexity" evidence="1">
    <location>
        <begin position="650"/>
        <end position="664"/>
    </location>
</feature>
<proteinExistence type="predicted"/>
<feature type="compositionally biased region" description="Basic and acidic residues" evidence="1">
    <location>
        <begin position="868"/>
        <end position="879"/>
    </location>
</feature>
<dbReference type="InterPro" id="IPR038185">
    <property type="entry name" value="MyTH4_dom_sf"/>
</dbReference>
<dbReference type="OrthoDB" id="437889at2759"/>
<dbReference type="PANTHER" id="PTHR45876">
    <property type="entry name" value="FI04035P"/>
    <property type="match status" value="1"/>
</dbReference>
<feature type="compositionally biased region" description="Polar residues" evidence="1">
    <location>
        <begin position="734"/>
        <end position="756"/>
    </location>
</feature>
<name>A0A433U1A4_ELYCH</name>
<feature type="compositionally biased region" description="Low complexity" evidence="1">
    <location>
        <begin position="17"/>
        <end position="64"/>
    </location>
</feature>
<dbReference type="FunFam" id="1.25.40.530:FF:000020">
    <property type="entry name" value="Predicted protein"/>
    <property type="match status" value="1"/>
</dbReference>
<dbReference type="PROSITE" id="PS51016">
    <property type="entry name" value="MYTH4"/>
    <property type="match status" value="1"/>
</dbReference>
<feature type="compositionally biased region" description="Low complexity" evidence="1">
    <location>
        <begin position="123"/>
        <end position="163"/>
    </location>
</feature>
<feature type="compositionally biased region" description="Low complexity" evidence="1">
    <location>
        <begin position="770"/>
        <end position="823"/>
    </location>
</feature>
<feature type="compositionally biased region" description="Low complexity" evidence="1">
    <location>
        <begin position="412"/>
        <end position="422"/>
    </location>
</feature>
<feature type="compositionally biased region" description="Basic residues" evidence="1">
    <location>
        <begin position="906"/>
        <end position="916"/>
    </location>
</feature>
<feature type="domain" description="Rho-GAP" evidence="2">
    <location>
        <begin position="1203"/>
        <end position="1391"/>
    </location>
</feature>
<dbReference type="GO" id="GO:0005096">
    <property type="term" value="F:GTPase activator activity"/>
    <property type="evidence" value="ECO:0007669"/>
    <property type="project" value="TreeGrafter"/>
</dbReference>
<dbReference type="Pfam" id="PF00784">
    <property type="entry name" value="MyTH4"/>
    <property type="match status" value="1"/>
</dbReference>
<dbReference type="Pfam" id="PF00620">
    <property type="entry name" value="RhoGAP"/>
    <property type="match status" value="1"/>
</dbReference>
<accession>A0A433U1A4</accession>
<evidence type="ECO:0000259" key="2">
    <source>
        <dbReference type="PROSITE" id="PS50238"/>
    </source>
</evidence>
<dbReference type="InterPro" id="IPR008936">
    <property type="entry name" value="Rho_GTPase_activation_prot"/>
</dbReference>
<feature type="domain" description="MyTH4" evidence="3">
    <location>
        <begin position="1035"/>
        <end position="1192"/>
    </location>
</feature>
<sequence>MGTQTPLTTPRRDHAPRSGAGTTTASSASTPASLRSATTAAAAASPPPSAGTYTQTTATYGSQTSPKTGGRKRYQRADSSSSVSSSSRHDPTPPATATTTTSTATGGGDAGAPLNGELRRRSSQQQQMGTSSSPSPSFATSTSSPSMQQQQHYHSTQQQQQQQHSHESLPFAVINRNVMRRDSFEMPQRTIIDSPRPSRSRSLHKSPSDVGGGRVQQASPAAVGLGGGAQQQPYPQDGSGYAAGGGTGGTGFQRHASFDSGRPRHQHDMTYGSLHHPHHHHHQHHQHHQQQHPQQQHNYSTYQQHHRQASFNEGTGMGRGMSESQHSEYQAARYGGGGAYDHRVQQPFPQPFPDTTRQPASFHDMRAGAGGGSSLDVGGHAFHKYTGGEIRKGSLPDFRAGGPHGDGSASHQMSPQPQLQQQVSYRKGSMSDDSSSLYSADSGPMSMLYIRSDSTGGGAGDAGSQHLERLYSPDPRREEYLSFSQDIASSQQGSGGGGGSSTGSVSPVPPGGKSKRSFPRTNPNYTGLSRRSDGQSPGSSGIYRKISSVDMGGGGGGGAPGNSGQYSMGGDKSGEYSIGNSGQYSMGGGRSGEYSIGTSGQYAMGESGQYSDGGSGGYDTAGYIMAGNGGIAQSMAVQTSLALSDTYTNPLHQQQQQHPAAVPQLPGPPAHNRSDSDASHASSTRSGGYRHHHHQQQQQQLHRPAVQGGKIQQPAFTDPSLAQGSPRTVGPSEIKSSVSSQRVRAGSLASQRSSQAEDAEPDYANVPSPSSNGHATNHSNNNNNNSSSANTTPANPSVSSSTTITNSANTNNNNINSRNSNGSVRGGGSANDTATPRFATSYADSDDDEDDNNGLVDVDDDDDDEEFNKENVQRRRDSYPDYDSVPELESDSSSVFSATPRNSSHQYHHHLHHQHQHPGQQSPAMSIPGAGGSGQLETQHASLRRRKGEGSSPGDRSQSLQVEVGGGGGGSVTPRPLSMVVPSQSDANMAMSPSSGSLHRGLASEGDMEHYSQHLNKHKKGLFGKKLSLNNMLTWSKDPIQKPMIRTADKTIKKEACDMFKMIQLYMGDRKGKQAPMSVALDIITKGWSTINMRDEIYIQLMRQTNENKREESLQHGWELLAICLHFFPPSMKFHAYLDAYLNKHKEGACDFGSVPVSHFANHCSQRLERALQTGAKKGVRKPTLEEVEQAKKAIFHPSMFGSMLEDVMILQKERFPDRQLPWIQIVLSEEVLRLNGTQTEGIFRVPGDIDEVNALKLRCDQWILPSDCPDPHIPASLLKLWYRELYEPLIPAQFYQTCVDNYSNADAAISVVNRLPDINRLVLCYLVRFLQVFAAPENATVTKMDVNNLAMVMAPNCLRCESDDPRVIFENTRKEMGFIRTLIQSLDTSFMEGIV</sequence>
<reference evidence="4 5" key="1">
    <citation type="submission" date="2019-01" db="EMBL/GenBank/DDBJ databases">
        <title>A draft genome assembly of the solar-powered sea slug Elysia chlorotica.</title>
        <authorList>
            <person name="Cai H."/>
            <person name="Li Q."/>
            <person name="Fang X."/>
            <person name="Li J."/>
            <person name="Curtis N.E."/>
            <person name="Altenburger A."/>
            <person name="Shibata T."/>
            <person name="Feng M."/>
            <person name="Maeda T."/>
            <person name="Schwartz J.A."/>
            <person name="Shigenobu S."/>
            <person name="Lundholm N."/>
            <person name="Nishiyama T."/>
            <person name="Yang H."/>
            <person name="Hasebe M."/>
            <person name="Li S."/>
            <person name="Pierce S.K."/>
            <person name="Wang J."/>
        </authorList>
    </citation>
    <scope>NUCLEOTIDE SEQUENCE [LARGE SCALE GENOMIC DNA]</scope>
    <source>
        <strain evidence="4">EC2010</strain>
        <tissue evidence="4">Whole organism of an adult</tissue>
    </source>
</reference>
<organism evidence="4 5">
    <name type="scientific">Elysia chlorotica</name>
    <name type="common">Eastern emerald elysia</name>
    <name type="synonym">Sea slug</name>
    <dbReference type="NCBI Taxonomy" id="188477"/>
    <lineage>
        <taxon>Eukaryota</taxon>
        <taxon>Metazoa</taxon>
        <taxon>Spiralia</taxon>
        <taxon>Lophotrochozoa</taxon>
        <taxon>Mollusca</taxon>
        <taxon>Gastropoda</taxon>
        <taxon>Heterobranchia</taxon>
        <taxon>Euthyneura</taxon>
        <taxon>Panpulmonata</taxon>
        <taxon>Sacoglossa</taxon>
        <taxon>Placobranchoidea</taxon>
        <taxon>Plakobranchidae</taxon>
        <taxon>Elysia</taxon>
    </lineage>
</organism>
<evidence type="ECO:0008006" key="6">
    <source>
        <dbReference type="Google" id="ProtNLM"/>
    </source>
</evidence>
<dbReference type="FunFam" id="1.10.555.10:FF:000011">
    <property type="entry name" value="Rho GTPase-activating protein 39"/>
    <property type="match status" value="1"/>
</dbReference>
<feature type="compositionally biased region" description="Polar residues" evidence="1">
    <location>
        <begin position="891"/>
        <end position="904"/>
    </location>
</feature>
<evidence type="ECO:0000259" key="3">
    <source>
        <dbReference type="PROSITE" id="PS51016"/>
    </source>
</evidence>
<dbReference type="CDD" id="cd04389">
    <property type="entry name" value="RhoGAP_KIAA1688"/>
    <property type="match status" value="1"/>
</dbReference>
<feature type="compositionally biased region" description="Gly residues" evidence="1">
    <location>
        <begin position="241"/>
        <end position="251"/>
    </location>
</feature>
<dbReference type="GO" id="GO:0005856">
    <property type="term" value="C:cytoskeleton"/>
    <property type="evidence" value="ECO:0007669"/>
    <property type="project" value="InterPro"/>
</dbReference>
<dbReference type="STRING" id="188477.A0A433U1A4"/>
<dbReference type="Gene3D" id="1.25.40.530">
    <property type="entry name" value="MyTH4 domain"/>
    <property type="match status" value="1"/>
</dbReference>
<dbReference type="PROSITE" id="PS50238">
    <property type="entry name" value="RHOGAP"/>
    <property type="match status" value="1"/>
</dbReference>
<dbReference type="InterPro" id="IPR000857">
    <property type="entry name" value="MyTH4_dom"/>
</dbReference>
<dbReference type="Gene3D" id="1.10.555.10">
    <property type="entry name" value="Rho GTPase activation protein"/>
    <property type="match status" value="1"/>
</dbReference>
<dbReference type="SMART" id="SM00324">
    <property type="entry name" value="RhoGAP"/>
    <property type="match status" value="1"/>
</dbReference>
<dbReference type="GO" id="GO:0007165">
    <property type="term" value="P:signal transduction"/>
    <property type="evidence" value="ECO:0007669"/>
    <property type="project" value="InterPro"/>
</dbReference>
<feature type="region of interest" description="Disordered" evidence="1">
    <location>
        <begin position="650"/>
        <end position="976"/>
    </location>
</feature>
<evidence type="ECO:0000313" key="4">
    <source>
        <dbReference type="EMBL" id="RUS87621.1"/>
    </source>
</evidence>
<dbReference type="SUPFAM" id="SSF48350">
    <property type="entry name" value="GTPase activation domain, GAP"/>
    <property type="match status" value="1"/>
</dbReference>
<dbReference type="Proteomes" id="UP000271974">
    <property type="component" value="Unassembled WGS sequence"/>
</dbReference>
<protein>
    <recommendedName>
        <fullName evidence="6">Rho-GAP domain-containing protein</fullName>
    </recommendedName>
</protein>
<feature type="compositionally biased region" description="Basic residues" evidence="1">
    <location>
        <begin position="275"/>
        <end position="290"/>
    </location>
</feature>
<feature type="compositionally biased region" description="Polar residues" evidence="1">
    <location>
        <begin position="519"/>
        <end position="539"/>
    </location>
</feature>
<dbReference type="EMBL" id="RQTK01000105">
    <property type="protein sequence ID" value="RUS87621.1"/>
    <property type="molecule type" value="Genomic_DNA"/>
</dbReference>
<feature type="region of interest" description="Disordered" evidence="1">
    <location>
        <begin position="487"/>
        <end position="588"/>
    </location>
</feature>
<feature type="region of interest" description="Disordered" evidence="1">
    <location>
        <begin position="392"/>
        <end position="441"/>
    </location>
</feature>
<dbReference type="GO" id="GO:0005737">
    <property type="term" value="C:cytoplasm"/>
    <property type="evidence" value="ECO:0007669"/>
    <property type="project" value="TreeGrafter"/>
</dbReference>
<gene>
    <name evidence="4" type="ORF">EGW08_004606</name>
</gene>
<feature type="region of interest" description="Disordered" evidence="1">
    <location>
        <begin position="1"/>
        <end position="167"/>
    </location>
</feature>
<evidence type="ECO:0000313" key="5">
    <source>
        <dbReference type="Proteomes" id="UP000271974"/>
    </source>
</evidence>
<dbReference type="PANTHER" id="PTHR45876:SF8">
    <property type="entry name" value="FI04035P"/>
    <property type="match status" value="1"/>
</dbReference>
<comment type="caution">
    <text evidence="4">The sequence shown here is derived from an EMBL/GenBank/DDBJ whole genome shotgun (WGS) entry which is preliminary data.</text>
</comment>
<dbReference type="InterPro" id="IPR000198">
    <property type="entry name" value="RhoGAP_dom"/>
</dbReference>
<feature type="region of interest" description="Disordered" evidence="1">
    <location>
        <begin position="180"/>
        <end position="356"/>
    </location>
</feature>